<proteinExistence type="predicted"/>
<feature type="transmembrane region" description="Helical" evidence="1">
    <location>
        <begin position="6"/>
        <end position="24"/>
    </location>
</feature>
<evidence type="ECO:0000256" key="1">
    <source>
        <dbReference type="SAM" id="Phobius"/>
    </source>
</evidence>
<evidence type="ECO:0000313" key="2">
    <source>
        <dbReference type="EMBL" id="BDZ55203.1"/>
    </source>
</evidence>
<keyword evidence="1" id="KW-1133">Transmembrane helix</keyword>
<name>A0ABM8H333_9MICO</name>
<accession>A0ABM8H333</accession>
<gene>
    <name evidence="2" type="ORF">GCM10025870_22760</name>
</gene>
<reference evidence="3" key="1">
    <citation type="journal article" date="2019" name="Int. J. Syst. Evol. Microbiol.">
        <title>The Global Catalogue of Microorganisms (GCM) 10K type strain sequencing project: providing services to taxonomists for standard genome sequencing and annotation.</title>
        <authorList>
            <consortium name="The Broad Institute Genomics Platform"/>
            <consortium name="The Broad Institute Genome Sequencing Center for Infectious Disease"/>
            <person name="Wu L."/>
            <person name="Ma J."/>
        </authorList>
    </citation>
    <scope>NUCLEOTIDE SEQUENCE [LARGE SCALE GENOMIC DNA]</scope>
    <source>
        <strain evidence="3">NBRC 109019</strain>
    </source>
</reference>
<keyword evidence="1" id="KW-0472">Membrane</keyword>
<evidence type="ECO:0000313" key="3">
    <source>
        <dbReference type="Proteomes" id="UP001321477"/>
    </source>
</evidence>
<dbReference type="EMBL" id="AP027734">
    <property type="protein sequence ID" value="BDZ55203.1"/>
    <property type="molecule type" value="Genomic_DNA"/>
</dbReference>
<dbReference type="Proteomes" id="UP001321477">
    <property type="component" value="Chromosome"/>
</dbReference>
<protein>
    <submittedName>
        <fullName evidence="2">Uncharacterized protein</fullName>
    </submittedName>
</protein>
<sequence>MVPMNFWLLALGAVWVGVGVFVLIDRERVLRWSQKHLRRSVGEVGESVAAAGKPDHMTGPGIGAIVIGALVILQGLNIL</sequence>
<organism evidence="2 3">
    <name type="scientific">Agromyces marinus</name>
    <dbReference type="NCBI Taxonomy" id="1389020"/>
    <lineage>
        <taxon>Bacteria</taxon>
        <taxon>Bacillati</taxon>
        <taxon>Actinomycetota</taxon>
        <taxon>Actinomycetes</taxon>
        <taxon>Micrococcales</taxon>
        <taxon>Microbacteriaceae</taxon>
        <taxon>Agromyces</taxon>
    </lineage>
</organism>
<keyword evidence="3" id="KW-1185">Reference proteome</keyword>
<keyword evidence="1" id="KW-0812">Transmembrane</keyword>